<evidence type="ECO:0000256" key="1">
    <source>
        <dbReference type="SAM" id="MobiDB-lite"/>
    </source>
</evidence>
<feature type="compositionally biased region" description="Low complexity" evidence="1">
    <location>
        <begin position="17"/>
        <end position="27"/>
    </location>
</feature>
<accession>A0A5N5SY95</accession>
<feature type="compositionally biased region" description="Basic and acidic residues" evidence="1">
    <location>
        <begin position="164"/>
        <end position="183"/>
    </location>
</feature>
<feature type="region of interest" description="Disordered" evidence="1">
    <location>
        <begin position="145"/>
        <end position="183"/>
    </location>
</feature>
<name>A0A5N5SY95_9CRUS</name>
<proteinExistence type="predicted"/>
<organism evidence="2 3">
    <name type="scientific">Armadillidium nasatum</name>
    <dbReference type="NCBI Taxonomy" id="96803"/>
    <lineage>
        <taxon>Eukaryota</taxon>
        <taxon>Metazoa</taxon>
        <taxon>Ecdysozoa</taxon>
        <taxon>Arthropoda</taxon>
        <taxon>Crustacea</taxon>
        <taxon>Multicrustacea</taxon>
        <taxon>Malacostraca</taxon>
        <taxon>Eumalacostraca</taxon>
        <taxon>Peracarida</taxon>
        <taxon>Isopoda</taxon>
        <taxon>Oniscidea</taxon>
        <taxon>Crinocheta</taxon>
        <taxon>Armadillidiidae</taxon>
        <taxon>Armadillidium</taxon>
    </lineage>
</organism>
<keyword evidence="3" id="KW-1185">Reference proteome</keyword>
<dbReference type="Proteomes" id="UP000326759">
    <property type="component" value="Unassembled WGS sequence"/>
</dbReference>
<dbReference type="AlphaFoldDB" id="A0A5N5SY95"/>
<comment type="caution">
    <text evidence="2">The sequence shown here is derived from an EMBL/GenBank/DDBJ whole genome shotgun (WGS) entry which is preliminary data.</text>
</comment>
<dbReference type="EMBL" id="SEYY01018606">
    <property type="protein sequence ID" value="KAB7499186.1"/>
    <property type="molecule type" value="Genomic_DNA"/>
</dbReference>
<protein>
    <submittedName>
        <fullName evidence="2">Uncharacterized protein</fullName>
    </submittedName>
</protein>
<sequence length="183" mass="20502">MQRNEAQSVPPPPNYPLSPSTPNYPLSPRDPNNPLSPRSAPSIPLSSSVPNYPLSPYAQTSDHVYLNPAFNGENSGVNLGTSEARPTIAHNYQYPHHKQFDQNPDDPPPYESISIISRNLPNSVNNSSITYPQRRQAFELAEVSPQTGQMGQAEQPVFINPDTSQRRQQDIQRAKFKEYVYSK</sequence>
<feature type="compositionally biased region" description="Polar residues" evidence="1">
    <location>
        <begin position="72"/>
        <end position="81"/>
    </location>
</feature>
<gene>
    <name evidence="2" type="ORF">Anas_00570</name>
</gene>
<evidence type="ECO:0000313" key="3">
    <source>
        <dbReference type="Proteomes" id="UP000326759"/>
    </source>
</evidence>
<feature type="region of interest" description="Disordered" evidence="1">
    <location>
        <begin position="1"/>
        <end position="112"/>
    </location>
</feature>
<evidence type="ECO:0000313" key="2">
    <source>
        <dbReference type="EMBL" id="KAB7499186.1"/>
    </source>
</evidence>
<reference evidence="2 3" key="1">
    <citation type="journal article" date="2019" name="PLoS Biol.">
        <title>Sex chromosomes control vertical transmission of feminizing Wolbachia symbionts in an isopod.</title>
        <authorList>
            <person name="Becking T."/>
            <person name="Chebbi M.A."/>
            <person name="Giraud I."/>
            <person name="Moumen B."/>
            <person name="Laverre T."/>
            <person name="Caubet Y."/>
            <person name="Peccoud J."/>
            <person name="Gilbert C."/>
            <person name="Cordaux R."/>
        </authorList>
    </citation>
    <scope>NUCLEOTIDE SEQUENCE [LARGE SCALE GENOMIC DNA]</scope>
    <source>
        <strain evidence="2">ANa2</strain>
        <tissue evidence="2">Whole body excluding digestive tract and cuticle</tissue>
    </source>
</reference>